<evidence type="ECO:0000256" key="2">
    <source>
        <dbReference type="SAM" id="MobiDB-lite"/>
    </source>
</evidence>
<gene>
    <name evidence="4" type="ORF">HOP51_08620</name>
</gene>
<organism evidence="4 5">
    <name type="scientific">Billgrantia zhangzhouensis</name>
    <dbReference type="NCBI Taxonomy" id="2733481"/>
    <lineage>
        <taxon>Bacteria</taxon>
        <taxon>Pseudomonadati</taxon>
        <taxon>Pseudomonadota</taxon>
        <taxon>Gammaproteobacteria</taxon>
        <taxon>Oceanospirillales</taxon>
        <taxon>Halomonadaceae</taxon>
        <taxon>Billgrantia</taxon>
    </lineage>
</organism>
<dbReference type="RefSeq" id="WP_234273533.1">
    <property type="nucleotide sequence ID" value="NZ_JABFTT010000005.1"/>
</dbReference>
<dbReference type="NCBIfam" id="TIGR02675">
    <property type="entry name" value="tape_meas_nterm"/>
    <property type="match status" value="1"/>
</dbReference>
<feature type="region of interest" description="Disordered" evidence="2">
    <location>
        <begin position="506"/>
        <end position="540"/>
    </location>
</feature>
<evidence type="ECO:0000313" key="4">
    <source>
        <dbReference type="EMBL" id="MCE8020177.1"/>
    </source>
</evidence>
<protein>
    <submittedName>
        <fullName evidence="4">Tape measure protein</fullName>
    </submittedName>
</protein>
<comment type="caution">
    <text evidence="4">The sequence shown here is derived from an EMBL/GenBank/DDBJ whole genome shotgun (WGS) entry which is preliminary data.</text>
</comment>
<reference evidence="4 5" key="1">
    <citation type="journal article" date="2021" name="Front. Microbiol.">
        <title>Aerobic Denitrification and Heterotrophic Sulfur Oxidation in the Genus Halomonas Revealed by Six Novel Species Characterizations and Genome-Based Analysis.</title>
        <authorList>
            <person name="Wang L."/>
            <person name="Shao Z."/>
        </authorList>
    </citation>
    <scope>NUCLEOTIDE SEQUENCE [LARGE SCALE GENOMIC DNA]</scope>
    <source>
        <strain evidence="4 5">MCCC 1A11036</strain>
    </source>
</reference>
<dbReference type="InterPro" id="IPR013491">
    <property type="entry name" value="Tape_meas_N"/>
</dbReference>
<evidence type="ECO:0000313" key="5">
    <source>
        <dbReference type="Proteomes" id="UP001320122"/>
    </source>
</evidence>
<proteinExistence type="predicted"/>
<dbReference type="EMBL" id="JABFTT010000005">
    <property type="protein sequence ID" value="MCE8020177.1"/>
    <property type="molecule type" value="Genomic_DNA"/>
</dbReference>
<dbReference type="Proteomes" id="UP001320122">
    <property type="component" value="Unassembled WGS sequence"/>
</dbReference>
<feature type="region of interest" description="Disordered" evidence="2">
    <location>
        <begin position="455"/>
        <end position="474"/>
    </location>
</feature>
<feature type="coiled-coil region" evidence="1">
    <location>
        <begin position="390"/>
        <end position="455"/>
    </location>
</feature>
<evidence type="ECO:0000256" key="1">
    <source>
        <dbReference type="SAM" id="Coils"/>
    </source>
</evidence>
<keyword evidence="1" id="KW-0175">Coiled coil</keyword>
<dbReference type="Pfam" id="PF20155">
    <property type="entry name" value="TMP_3"/>
    <property type="match status" value="1"/>
</dbReference>
<accession>A0ABS9AEK6</accession>
<sequence>MSNFSSRLEIVVDSRTGERRLKYFRDELERTEKSGDRAFGSITQGVKNTVSALGPLGGIVASAFSVRQLTRYADGWSDLNARVFNVTKDVGLAEETMRRISDTARVTYSNLDQTAEAFLNNATTLTELGFSTERQLDLSDALNNALVISATKGQQAQSVMMALSRAFALGELRGDNFNSVIQNGGRIVEALADGLGVTTLELRKLASDGVLTTERVVNALTSQMEQLRKEAEEMPATIGDGFTLLGNATQELVGTFDRSFGVSEGIAGILVSTADTMRESADAIGDNLETIGNVAAGVAIVVGGRYVGAIGASTLAMGLARVEAMRYQAALASMAGVSRTAAASQVALATAARGAAGALAFVGGPLGAAVIAGSALYYFREELGLTGERLDGVQKITNEAEAAMKGLEEAIDDSSSAALDANYQELTQQLFNVGRAAAAARVELAELEAQEAKRRSQDSSWWRGATGGHSFEQRGEDMSAIVRAREDLAELDRLESELFEKLAANDEAREEAARRRAERQRVRQHNLDRDNNSNTETTRDLTKAAREAERELERLAGGFQSLYDRLRPIEASQRRYRDDQELINRAVEAGLLPLAEQSRLLRELERDFMNAGNAAEVYGFTGSGLNDPEQQSYWERWLTSAETAFTDFDAMAANTAESFQRGFGNAFETMVFDSKSAGDAARTMFEGVSRTAINALGQMAGQWLVYQGIQLATGRTMEASAIAGAATTGTAIASAYAPAATMASLASFGANSAPAMAGISSTFALSKSLALAGMAHDGIDRVPREGTWLLDRGERVMNRPQADRLDRYLEQQEKTTKGAGTVAPVVNIIEDASKAGQSSARQDDDGKWAIDVWVANVAQDGSAARMLEQTYGLRRQGR</sequence>
<keyword evidence="5" id="KW-1185">Reference proteome</keyword>
<name>A0ABS9AEK6_9GAMM</name>
<feature type="domain" description="Tape measure protein N-terminal" evidence="3">
    <location>
        <begin position="67"/>
        <end position="257"/>
    </location>
</feature>
<evidence type="ECO:0000259" key="3">
    <source>
        <dbReference type="Pfam" id="PF20155"/>
    </source>
</evidence>